<evidence type="ECO:0000256" key="3">
    <source>
        <dbReference type="ARBA" id="ARBA00007494"/>
    </source>
</evidence>
<comment type="subcellular location">
    <subcellularLocation>
        <location evidence="1">Membrane</location>
    </subcellularLocation>
    <subcellularLocation>
        <location evidence="2">Nucleus</location>
        <location evidence="2">Nucleolus</location>
    </subcellularLocation>
</comment>
<feature type="transmembrane region" description="Helical" evidence="17">
    <location>
        <begin position="83"/>
        <end position="102"/>
    </location>
</feature>
<dbReference type="InterPro" id="IPR018314">
    <property type="entry name" value="RsmB/NOL1/NOP2-like_CS"/>
</dbReference>
<dbReference type="FunFam" id="3.30.70.1170:FF:000001">
    <property type="entry name" value="Ribosomal RNA methyltransferase Nop2"/>
    <property type="match status" value="1"/>
</dbReference>
<feature type="compositionally biased region" description="Basic and acidic residues" evidence="16">
    <location>
        <begin position="805"/>
        <end position="814"/>
    </location>
</feature>
<keyword evidence="12 17" id="KW-0472">Membrane</keyword>
<dbReference type="PROSITE" id="PS01153">
    <property type="entry name" value="NOL1_NOP2_SUN"/>
    <property type="match status" value="1"/>
</dbReference>
<feature type="binding site" evidence="15">
    <location>
        <position position="634"/>
    </location>
    <ligand>
        <name>S-adenosyl-L-methionine</name>
        <dbReference type="ChEBI" id="CHEBI:59789"/>
    </ligand>
</feature>
<dbReference type="GO" id="GO:0016020">
    <property type="term" value="C:membrane"/>
    <property type="evidence" value="ECO:0007669"/>
    <property type="project" value="UniProtKB-SubCell"/>
</dbReference>
<dbReference type="AlphaFoldDB" id="A0A8H6VV49"/>
<dbReference type="GO" id="GO:0009383">
    <property type="term" value="F:rRNA (cytosine-C5-)-methyltransferase activity"/>
    <property type="evidence" value="ECO:0007669"/>
    <property type="project" value="TreeGrafter"/>
</dbReference>
<dbReference type="GO" id="GO:0005730">
    <property type="term" value="C:nucleolus"/>
    <property type="evidence" value="ECO:0007669"/>
    <property type="project" value="UniProtKB-SubCell"/>
</dbReference>
<dbReference type="PROSITE" id="PS51686">
    <property type="entry name" value="SAM_MT_RSMB_NOP"/>
    <property type="match status" value="1"/>
</dbReference>
<dbReference type="InterPro" id="IPR023267">
    <property type="entry name" value="RCMT"/>
</dbReference>
<evidence type="ECO:0000256" key="5">
    <source>
        <dbReference type="ARBA" id="ARBA00022517"/>
    </source>
</evidence>
<dbReference type="SUPFAM" id="SSF53335">
    <property type="entry name" value="S-adenosyl-L-methionine-dependent methyltransferases"/>
    <property type="match status" value="1"/>
</dbReference>
<sequence length="836" mass="91752">MLFQLQVQRSSRSLFHTLRLQSRHRSYTLRAVGAVGLGLGLSLARPTIHCEGSRPSSPLLTTTPTVAKPEPEVPPPPIPESSVNFLELSFGTVAGICAGVFVKKGAKLVAFFLGGVFVFLQYTGSVGIVKVDWNAVGLRFKRLFYTLDPKTGESVCTNGLQRVDSAGRFLDSGFPATGKFPGRFGTWPAHRVDEVERILESTSDEEQGKRKAVDDGAPRPTKKPKSKEVAKKSKKAPRVQFAEDDSEASGGGWEDIQDGAAIGDLDDLLEDSDDDMLGGRGPVQEFDFGSDADEPDDEPTLTLRSKKSKQAGPPPSKIIPAHSSSDSSDDEEERITLANMEARSRALDAQADLDAELDMAEAQEADAGDDNEELDIDDDDEDANGDIAIEPFQLPTAEEREQEKITVPDVHVVQQRMRHCVKVLARFKRLGQKGRPRSEYIDQLISDIASYYGYNDFLAEKLFHLFSISEAIEFFEANEVPRPVTIRTNTLRTRRRDLAQALINRGVNLEPIGKWTNVGLQVFESSVPIGATPEYLAGHYMLQAASSFLPVIALAPQPNERVLDMASAPGGKTTHIAALLQNTGVVFANDANKARTKSLTANVHRLGCRNVVVCSYDGREFPKVMGGFDRVLLDAPCSGTGVISKDASVKTNKSDRDFTLLSHLQKQLILCAIDSVSPESKTGGYIVYSTCSVTVDENEAVVDYALRKRPNVHLVDTGLEFGTPGFTSYRGKTFSPTVAFTRRFYPHVHNMDGFFVAKFKVEKRAKSKKQEEETRTVEVVAEDGTVQNSGPEQVQNETAFDSDEDRPYIEEARRKQMKAKGLRPPPRKAPAVKAAA</sequence>
<keyword evidence="20" id="KW-1185">Reference proteome</keyword>
<feature type="compositionally biased region" description="Acidic residues" evidence="16">
    <location>
        <begin position="288"/>
        <end position="299"/>
    </location>
</feature>
<evidence type="ECO:0000256" key="8">
    <source>
        <dbReference type="ARBA" id="ARBA00022691"/>
    </source>
</evidence>
<feature type="compositionally biased region" description="Low complexity" evidence="16">
    <location>
        <begin position="55"/>
        <end position="68"/>
    </location>
</feature>
<dbReference type="Pfam" id="PF01189">
    <property type="entry name" value="Methyltr_RsmB-F"/>
    <property type="match status" value="1"/>
</dbReference>
<dbReference type="PRINTS" id="PR02008">
    <property type="entry name" value="RCMTFAMILY"/>
</dbReference>
<dbReference type="NCBIfam" id="TIGR00446">
    <property type="entry name" value="nop2p"/>
    <property type="match status" value="1"/>
</dbReference>
<dbReference type="PRINTS" id="PR02012">
    <property type="entry name" value="RCMTNOP2"/>
</dbReference>
<evidence type="ECO:0000256" key="2">
    <source>
        <dbReference type="ARBA" id="ARBA00004604"/>
    </source>
</evidence>
<feature type="region of interest" description="Disordered" evidence="16">
    <location>
        <begin position="363"/>
        <end position="385"/>
    </location>
</feature>
<evidence type="ECO:0000256" key="11">
    <source>
        <dbReference type="ARBA" id="ARBA00022989"/>
    </source>
</evidence>
<dbReference type="RefSeq" id="XP_037216385.1">
    <property type="nucleotide sequence ID" value="XM_037366991.1"/>
</dbReference>
<evidence type="ECO:0000313" key="20">
    <source>
        <dbReference type="Proteomes" id="UP000636479"/>
    </source>
</evidence>
<feature type="active site" description="Nucleophile" evidence="15">
    <location>
        <position position="691"/>
    </location>
</feature>
<feature type="transmembrane region" description="Helical" evidence="17">
    <location>
        <begin position="27"/>
        <end position="48"/>
    </location>
</feature>
<evidence type="ECO:0000256" key="9">
    <source>
        <dbReference type="ARBA" id="ARBA00022692"/>
    </source>
</evidence>
<evidence type="ECO:0000256" key="15">
    <source>
        <dbReference type="PROSITE-ProRule" id="PRU01023"/>
    </source>
</evidence>
<feature type="transmembrane region" description="Helical" evidence="17">
    <location>
        <begin position="109"/>
        <end position="129"/>
    </location>
</feature>
<proteinExistence type="inferred from homology"/>
<keyword evidence="8 15" id="KW-0949">S-adenosyl-L-methionine</keyword>
<evidence type="ECO:0000259" key="18">
    <source>
        <dbReference type="PROSITE" id="PS51686"/>
    </source>
</evidence>
<feature type="domain" description="SAM-dependent MTase RsmB/NOP-type" evidence="18">
    <location>
        <begin position="474"/>
        <end position="762"/>
    </location>
</feature>
<name>A0A8H6VV49_9AGAR</name>
<feature type="binding site" evidence="15">
    <location>
        <position position="617"/>
    </location>
    <ligand>
        <name>S-adenosyl-L-methionine</name>
        <dbReference type="ChEBI" id="CHEBI:59789"/>
    </ligand>
</feature>
<dbReference type="GO" id="GO:0000470">
    <property type="term" value="P:maturation of LSU-rRNA"/>
    <property type="evidence" value="ECO:0007669"/>
    <property type="project" value="TreeGrafter"/>
</dbReference>
<reference evidence="19" key="1">
    <citation type="submission" date="2020-05" db="EMBL/GenBank/DDBJ databases">
        <title>Mycena genomes resolve the evolution of fungal bioluminescence.</title>
        <authorList>
            <person name="Tsai I.J."/>
        </authorList>
    </citation>
    <scope>NUCLEOTIDE SEQUENCE</scope>
    <source>
        <strain evidence="19">171206Taipei</strain>
    </source>
</reference>
<feature type="region of interest" description="Disordered" evidence="16">
    <location>
        <begin position="52"/>
        <end position="78"/>
    </location>
</feature>
<comment type="similarity">
    <text evidence="3 15">Belongs to the class I-like SAM-binding methyltransferase superfamily. RsmB/NOP family.</text>
</comment>
<dbReference type="GO" id="GO:0070475">
    <property type="term" value="P:rRNA base methylation"/>
    <property type="evidence" value="ECO:0007669"/>
    <property type="project" value="TreeGrafter"/>
</dbReference>
<dbReference type="InterPro" id="IPR029063">
    <property type="entry name" value="SAM-dependent_MTases_sf"/>
</dbReference>
<dbReference type="InterPro" id="IPR049560">
    <property type="entry name" value="MeTrfase_RsmB-F_NOP2_cat"/>
</dbReference>
<organism evidence="19 20">
    <name type="scientific">Mycena indigotica</name>
    <dbReference type="NCBI Taxonomy" id="2126181"/>
    <lineage>
        <taxon>Eukaryota</taxon>
        <taxon>Fungi</taxon>
        <taxon>Dikarya</taxon>
        <taxon>Basidiomycota</taxon>
        <taxon>Agaricomycotina</taxon>
        <taxon>Agaricomycetes</taxon>
        <taxon>Agaricomycetidae</taxon>
        <taxon>Agaricales</taxon>
        <taxon>Marasmiineae</taxon>
        <taxon>Mycenaceae</taxon>
        <taxon>Mycena</taxon>
    </lineage>
</organism>
<protein>
    <recommendedName>
        <fullName evidence="14">Nucleolar protein 2</fullName>
    </recommendedName>
</protein>
<dbReference type="InterPro" id="IPR007014">
    <property type="entry name" value="FUN14"/>
</dbReference>
<keyword evidence="9 17" id="KW-0812">Transmembrane</keyword>
<evidence type="ECO:0000256" key="6">
    <source>
        <dbReference type="ARBA" id="ARBA00022603"/>
    </source>
</evidence>
<feature type="compositionally biased region" description="Basic and acidic residues" evidence="16">
    <location>
        <begin position="766"/>
        <end position="776"/>
    </location>
</feature>
<dbReference type="GeneID" id="59349507"/>
<dbReference type="PANTHER" id="PTHR22807:SF30">
    <property type="entry name" value="28S RRNA (CYTOSINE(4447)-C(5))-METHYLTRANSFERASE-RELATED"/>
    <property type="match status" value="1"/>
</dbReference>
<comment type="caution">
    <text evidence="19">The sequence shown here is derived from an EMBL/GenBank/DDBJ whole genome shotgun (WGS) entry which is preliminary data.</text>
</comment>
<feature type="compositionally biased region" description="Polar residues" evidence="16">
    <location>
        <begin position="785"/>
        <end position="799"/>
    </location>
</feature>
<evidence type="ECO:0000256" key="12">
    <source>
        <dbReference type="ARBA" id="ARBA00023136"/>
    </source>
</evidence>
<evidence type="ECO:0000256" key="14">
    <source>
        <dbReference type="ARBA" id="ARBA00082314"/>
    </source>
</evidence>
<accession>A0A8H6VV49</accession>
<feature type="binding site" evidence="15">
    <location>
        <begin position="566"/>
        <end position="572"/>
    </location>
    <ligand>
        <name>S-adenosyl-L-methionine</name>
        <dbReference type="ChEBI" id="CHEBI:59789"/>
    </ligand>
</feature>
<feature type="compositionally biased region" description="Acidic residues" evidence="16">
    <location>
        <begin position="363"/>
        <end position="384"/>
    </location>
</feature>
<evidence type="ECO:0000256" key="17">
    <source>
        <dbReference type="SAM" id="Phobius"/>
    </source>
</evidence>
<gene>
    <name evidence="19" type="ORF">MIND_01040300</name>
</gene>
<dbReference type="Proteomes" id="UP000636479">
    <property type="component" value="Unassembled WGS sequence"/>
</dbReference>
<evidence type="ECO:0000256" key="1">
    <source>
        <dbReference type="ARBA" id="ARBA00004370"/>
    </source>
</evidence>
<dbReference type="EMBL" id="JACAZF010000009">
    <property type="protein sequence ID" value="KAF7295022.1"/>
    <property type="molecule type" value="Genomic_DNA"/>
</dbReference>
<keyword evidence="11 17" id="KW-1133">Transmembrane helix</keyword>
<feature type="region of interest" description="Disordered" evidence="16">
    <location>
        <begin position="766"/>
        <end position="836"/>
    </location>
</feature>
<dbReference type="PANTHER" id="PTHR22807">
    <property type="entry name" value="NOP2 YEAST -RELATED NOL1/NOP2/FMU SUN DOMAIN-CONTAINING"/>
    <property type="match status" value="1"/>
</dbReference>
<feature type="compositionally biased region" description="Basic and acidic residues" evidence="16">
    <location>
        <begin position="206"/>
        <end position="217"/>
    </location>
</feature>
<evidence type="ECO:0000256" key="13">
    <source>
        <dbReference type="ARBA" id="ARBA00023242"/>
    </source>
</evidence>
<dbReference type="OrthoDB" id="427002at2759"/>
<keyword evidence="6 15" id="KW-0489">Methyltransferase</keyword>
<evidence type="ECO:0000313" key="19">
    <source>
        <dbReference type="EMBL" id="KAF7295022.1"/>
    </source>
</evidence>
<dbReference type="Gene3D" id="3.30.70.1170">
    <property type="entry name" value="Sun protein, domain 3"/>
    <property type="match status" value="1"/>
</dbReference>
<evidence type="ECO:0000256" key="4">
    <source>
        <dbReference type="ARBA" id="ARBA00009160"/>
    </source>
</evidence>
<dbReference type="Pfam" id="PF04930">
    <property type="entry name" value="FUN14"/>
    <property type="match status" value="1"/>
</dbReference>
<dbReference type="InterPro" id="IPR011023">
    <property type="entry name" value="Nop2p"/>
</dbReference>
<keyword evidence="10 15" id="KW-0694">RNA-binding</keyword>
<evidence type="ECO:0000256" key="7">
    <source>
        <dbReference type="ARBA" id="ARBA00022679"/>
    </source>
</evidence>
<feature type="region of interest" description="Disordered" evidence="16">
    <location>
        <begin position="198"/>
        <end position="334"/>
    </location>
</feature>
<keyword evidence="13" id="KW-0539">Nucleus</keyword>
<comment type="similarity">
    <text evidence="4">Belongs to the FUN14 family.</text>
</comment>
<feature type="compositionally biased region" description="Acidic residues" evidence="16">
    <location>
        <begin position="264"/>
        <end position="276"/>
    </location>
</feature>
<keyword evidence="5" id="KW-0690">Ribosome biogenesis</keyword>
<dbReference type="InterPro" id="IPR001678">
    <property type="entry name" value="MeTrfase_RsmB-F_NOP2_dom"/>
</dbReference>
<dbReference type="Gene3D" id="3.40.50.150">
    <property type="entry name" value="Vaccinia Virus protein VP39"/>
    <property type="match status" value="1"/>
</dbReference>
<feature type="binding site" evidence="15">
    <location>
        <position position="590"/>
    </location>
    <ligand>
        <name>S-adenosyl-L-methionine</name>
        <dbReference type="ChEBI" id="CHEBI:59789"/>
    </ligand>
</feature>
<dbReference type="GO" id="GO:0003723">
    <property type="term" value="F:RNA binding"/>
    <property type="evidence" value="ECO:0007669"/>
    <property type="project" value="UniProtKB-UniRule"/>
</dbReference>
<keyword evidence="7 15" id="KW-0808">Transferase</keyword>
<evidence type="ECO:0000256" key="16">
    <source>
        <dbReference type="SAM" id="MobiDB-lite"/>
    </source>
</evidence>
<dbReference type="InterPro" id="IPR023273">
    <property type="entry name" value="RCMT_NOP2"/>
</dbReference>
<evidence type="ECO:0000256" key="10">
    <source>
        <dbReference type="ARBA" id="ARBA00022884"/>
    </source>
</evidence>